<dbReference type="CDD" id="cd00590">
    <property type="entry name" value="RRM_SF"/>
    <property type="match status" value="1"/>
</dbReference>
<sequence length="230" mass="24825">MSQLASAASKAARAAARALQTETRRTIEIRGLPKTALPSDVRRLCVGARVENIASVAIDYDRFIPSGSAWVTVTNPIHLRKAVQNLHGAVIAGHPVSAAPVSDTGRDAVSRMRGARGREEAAQRGVINGNGPNGGVTGGGKNVVIYGLPGKMTEEATGYFLQSFKLAGSADDKDIVKLDVPLGALSLTSKFFVRLETEAEAYRLVRKLHETYYEPDVFDKRYRVRAQVIH</sequence>
<dbReference type="HOGENOM" id="CLU_085824_0_0_1"/>
<protein>
    <recommendedName>
        <fullName evidence="3">RRM domain-containing protein</fullName>
    </recommendedName>
</protein>
<dbReference type="InterPro" id="IPR012677">
    <property type="entry name" value="Nucleotide-bd_a/b_plait_sf"/>
</dbReference>
<organism evidence="1 2">
    <name type="scientific">Phlebiopsis gigantea (strain 11061_1 CR5-6)</name>
    <name type="common">White-rot fungus</name>
    <name type="synonym">Peniophora gigantea</name>
    <dbReference type="NCBI Taxonomy" id="745531"/>
    <lineage>
        <taxon>Eukaryota</taxon>
        <taxon>Fungi</taxon>
        <taxon>Dikarya</taxon>
        <taxon>Basidiomycota</taxon>
        <taxon>Agaricomycotina</taxon>
        <taxon>Agaricomycetes</taxon>
        <taxon>Polyporales</taxon>
        <taxon>Phanerochaetaceae</taxon>
        <taxon>Phlebiopsis</taxon>
    </lineage>
</organism>
<accession>A0A0C3NW32</accession>
<dbReference type="Gene3D" id="3.30.70.330">
    <property type="match status" value="1"/>
</dbReference>
<dbReference type="EMBL" id="KN840464">
    <property type="protein sequence ID" value="KIP09604.1"/>
    <property type="molecule type" value="Genomic_DNA"/>
</dbReference>
<reference evidence="1 2" key="1">
    <citation type="journal article" date="2014" name="PLoS Genet.">
        <title>Analysis of the Phlebiopsis gigantea genome, transcriptome and secretome provides insight into its pioneer colonization strategies of wood.</title>
        <authorList>
            <person name="Hori C."/>
            <person name="Ishida T."/>
            <person name="Igarashi K."/>
            <person name="Samejima M."/>
            <person name="Suzuki H."/>
            <person name="Master E."/>
            <person name="Ferreira P."/>
            <person name="Ruiz-Duenas F.J."/>
            <person name="Held B."/>
            <person name="Canessa P."/>
            <person name="Larrondo L.F."/>
            <person name="Schmoll M."/>
            <person name="Druzhinina I.S."/>
            <person name="Kubicek C.P."/>
            <person name="Gaskell J.A."/>
            <person name="Kersten P."/>
            <person name="St John F."/>
            <person name="Glasner J."/>
            <person name="Sabat G."/>
            <person name="Splinter BonDurant S."/>
            <person name="Syed K."/>
            <person name="Yadav J."/>
            <person name="Mgbeahuruike A.C."/>
            <person name="Kovalchuk A."/>
            <person name="Asiegbu F.O."/>
            <person name="Lackner G."/>
            <person name="Hoffmeister D."/>
            <person name="Rencoret J."/>
            <person name="Gutierrez A."/>
            <person name="Sun H."/>
            <person name="Lindquist E."/>
            <person name="Barry K."/>
            <person name="Riley R."/>
            <person name="Grigoriev I.V."/>
            <person name="Henrissat B."/>
            <person name="Kues U."/>
            <person name="Berka R.M."/>
            <person name="Martinez A.T."/>
            <person name="Covert S.F."/>
            <person name="Blanchette R.A."/>
            <person name="Cullen D."/>
        </authorList>
    </citation>
    <scope>NUCLEOTIDE SEQUENCE [LARGE SCALE GENOMIC DNA]</scope>
    <source>
        <strain evidence="1 2">11061_1 CR5-6</strain>
    </source>
</reference>
<proteinExistence type="predicted"/>
<keyword evidence="2" id="KW-1185">Reference proteome</keyword>
<evidence type="ECO:0008006" key="3">
    <source>
        <dbReference type="Google" id="ProtNLM"/>
    </source>
</evidence>
<dbReference type="GO" id="GO:0003676">
    <property type="term" value="F:nucleic acid binding"/>
    <property type="evidence" value="ECO:0007669"/>
    <property type="project" value="InterPro"/>
</dbReference>
<dbReference type="InterPro" id="IPR035979">
    <property type="entry name" value="RBD_domain_sf"/>
</dbReference>
<dbReference type="OrthoDB" id="5541797at2759"/>
<gene>
    <name evidence="1" type="ORF">PHLGIDRAFT_18577</name>
</gene>
<dbReference type="AlphaFoldDB" id="A0A0C3NW32"/>
<evidence type="ECO:0000313" key="2">
    <source>
        <dbReference type="Proteomes" id="UP000053257"/>
    </source>
</evidence>
<evidence type="ECO:0000313" key="1">
    <source>
        <dbReference type="EMBL" id="KIP09604.1"/>
    </source>
</evidence>
<dbReference type="Proteomes" id="UP000053257">
    <property type="component" value="Unassembled WGS sequence"/>
</dbReference>
<name>A0A0C3NW32_PHLG1</name>
<dbReference type="SUPFAM" id="SSF54928">
    <property type="entry name" value="RNA-binding domain, RBD"/>
    <property type="match status" value="1"/>
</dbReference>